<accession>A0A5B0RJC6</accession>
<organism evidence="1 2">
    <name type="scientific">Puccinia graminis f. sp. tritici</name>
    <dbReference type="NCBI Taxonomy" id="56615"/>
    <lineage>
        <taxon>Eukaryota</taxon>
        <taxon>Fungi</taxon>
        <taxon>Dikarya</taxon>
        <taxon>Basidiomycota</taxon>
        <taxon>Pucciniomycotina</taxon>
        <taxon>Pucciniomycetes</taxon>
        <taxon>Pucciniales</taxon>
        <taxon>Pucciniaceae</taxon>
        <taxon>Puccinia</taxon>
    </lineage>
</organism>
<evidence type="ECO:0000313" key="1">
    <source>
        <dbReference type="EMBL" id="KAA1125075.1"/>
    </source>
</evidence>
<dbReference type="AlphaFoldDB" id="A0A5B0RJC6"/>
<dbReference type="EMBL" id="VDEP01000185">
    <property type="protein sequence ID" value="KAA1125075.1"/>
    <property type="molecule type" value="Genomic_DNA"/>
</dbReference>
<protein>
    <submittedName>
        <fullName evidence="1">Uncharacterized protein</fullName>
    </submittedName>
</protein>
<evidence type="ECO:0000313" key="2">
    <source>
        <dbReference type="Proteomes" id="UP000325313"/>
    </source>
</evidence>
<sequence length="72" mass="8371">MVEPMRPTILPRSATTNYVHQDPSSEVPVEYVNGHFSPREPRFGFTGRPVEVTGICTQTLHFYFRDQSFRQK</sequence>
<reference evidence="1 2" key="1">
    <citation type="submission" date="2019-05" db="EMBL/GenBank/DDBJ databases">
        <title>Emergence of the Ug99 lineage of the wheat stem rust pathogen through somatic hybridization.</title>
        <authorList>
            <person name="Li F."/>
            <person name="Upadhyaya N.M."/>
            <person name="Sperschneider J."/>
            <person name="Matny O."/>
            <person name="Nguyen-Phuc H."/>
            <person name="Mago R."/>
            <person name="Raley C."/>
            <person name="Miller M.E."/>
            <person name="Silverstein K.A.T."/>
            <person name="Henningsen E."/>
            <person name="Hirsch C.D."/>
            <person name="Visser B."/>
            <person name="Pretorius Z.A."/>
            <person name="Steffenson B.J."/>
            <person name="Schwessinger B."/>
            <person name="Dodds P.N."/>
            <person name="Figueroa M."/>
        </authorList>
    </citation>
    <scope>NUCLEOTIDE SEQUENCE [LARGE SCALE GENOMIC DNA]</scope>
    <source>
        <strain evidence="1 2">Ug99</strain>
    </source>
</reference>
<dbReference type="Proteomes" id="UP000325313">
    <property type="component" value="Unassembled WGS sequence"/>
</dbReference>
<comment type="caution">
    <text evidence="1">The sequence shown here is derived from an EMBL/GenBank/DDBJ whole genome shotgun (WGS) entry which is preliminary data.</text>
</comment>
<proteinExistence type="predicted"/>
<name>A0A5B0RJC6_PUCGR</name>
<gene>
    <name evidence="1" type="ORF">PGTUg99_005632</name>
</gene>